<comment type="caution">
    <text evidence="1">The sequence shown here is derived from an EMBL/GenBank/DDBJ whole genome shotgun (WGS) entry which is preliminary data.</text>
</comment>
<dbReference type="EMBL" id="JARIHO010000042">
    <property type="protein sequence ID" value="KAJ7326464.1"/>
    <property type="molecule type" value="Genomic_DNA"/>
</dbReference>
<gene>
    <name evidence="1" type="ORF">DFH08DRAFT_340285</name>
</gene>
<name>A0AAD6ZK90_9AGAR</name>
<protein>
    <submittedName>
        <fullName evidence="1">Uncharacterized protein</fullName>
    </submittedName>
</protein>
<dbReference type="AlphaFoldDB" id="A0AAD6ZK90"/>
<organism evidence="1 2">
    <name type="scientific">Mycena albidolilacea</name>
    <dbReference type="NCBI Taxonomy" id="1033008"/>
    <lineage>
        <taxon>Eukaryota</taxon>
        <taxon>Fungi</taxon>
        <taxon>Dikarya</taxon>
        <taxon>Basidiomycota</taxon>
        <taxon>Agaricomycotina</taxon>
        <taxon>Agaricomycetes</taxon>
        <taxon>Agaricomycetidae</taxon>
        <taxon>Agaricales</taxon>
        <taxon>Marasmiineae</taxon>
        <taxon>Mycenaceae</taxon>
        <taxon>Mycena</taxon>
    </lineage>
</organism>
<proteinExistence type="predicted"/>
<reference evidence="1" key="1">
    <citation type="submission" date="2023-03" db="EMBL/GenBank/DDBJ databases">
        <title>Massive genome expansion in bonnet fungi (Mycena s.s.) driven by repeated elements and novel gene families across ecological guilds.</title>
        <authorList>
            <consortium name="Lawrence Berkeley National Laboratory"/>
            <person name="Harder C.B."/>
            <person name="Miyauchi S."/>
            <person name="Viragh M."/>
            <person name="Kuo A."/>
            <person name="Thoen E."/>
            <person name="Andreopoulos B."/>
            <person name="Lu D."/>
            <person name="Skrede I."/>
            <person name="Drula E."/>
            <person name="Henrissat B."/>
            <person name="Morin E."/>
            <person name="Kohler A."/>
            <person name="Barry K."/>
            <person name="LaButti K."/>
            <person name="Morin E."/>
            <person name="Salamov A."/>
            <person name="Lipzen A."/>
            <person name="Mereny Z."/>
            <person name="Hegedus B."/>
            <person name="Baldrian P."/>
            <person name="Stursova M."/>
            <person name="Weitz H."/>
            <person name="Taylor A."/>
            <person name="Grigoriev I.V."/>
            <person name="Nagy L.G."/>
            <person name="Martin F."/>
            <person name="Kauserud H."/>
        </authorList>
    </citation>
    <scope>NUCLEOTIDE SEQUENCE</scope>
    <source>
        <strain evidence="1">CBHHK002</strain>
    </source>
</reference>
<sequence length="270" mass="30512">MCIPGFHRCWQYHPHLEIIFPFEKKTYPLQLYIEIFFSDIGRARTITNTDIASVAYCCTRGSTSYPFLIVHMRNPHFQHPPISLKLEGDDSSEKTPWVTTGRVGSTVRGLVGTWRYDVCQTVAFPDYGTRPKLEDLIALAELAHERDCTRVAFPVTLFFALKTLFNGTCSSKGKPRSRKVAILASLDIADEAKSAVIDAFPARQRRMEEQIERHCYRIVTLYQEVDPQAHGANSAMDLQDALAEVAVLQETVTQLTAILDAVNRSQRNGF</sequence>
<dbReference type="Proteomes" id="UP001218218">
    <property type="component" value="Unassembled WGS sequence"/>
</dbReference>
<keyword evidence="2" id="KW-1185">Reference proteome</keyword>
<evidence type="ECO:0000313" key="1">
    <source>
        <dbReference type="EMBL" id="KAJ7326464.1"/>
    </source>
</evidence>
<accession>A0AAD6ZK90</accession>
<evidence type="ECO:0000313" key="2">
    <source>
        <dbReference type="Proteomes" id="UP001218218"/>
    </source>
</evidence>